<evidence type="ECO:0000259" key="8">
    <source>
        <dbReference type="SMART" id="SM00717"/>
    </source>
</evidence>
<evidence type="ECO:0000256" key="7">
    <source>
        <dbReference type="SAM" id="MobiDB-lite"/>
    </source>
</evidence>
<sequence length="696" mass="73036">MGTGGGGGGGGWEEGAGGGGRTKDPSAVDDIDASKNSNNDRPSSSTLLQRLLSAHNKVLPWTKSETDALLELARSYDLRWSVIIDRWRTKFANSPTSEFRNVEDLQHRYYEVGSVLIRRRAESIVAREVKRLSREDRERNIRSGRSRSRRRRRWLGGGGGGSAESTAAPASSTAADSKSLAPSAPAAAAAQQQQQQQQQRSESEPVIPPSEVEAVQQLHRQISVDPALVPPLSVPGSGTAHHRGGARAFDLAAERARRAELDRLWRRTKAEEREEEELRAELRMVEAQLRKLKRAGKHVAPAGSASAAPPSVGGGGGGGGGGGDGGGSGTPGGMATHADVRRGSSSAPVVAAAVASGSRASSSAPPPPPHLPMPHPPLPSHRPPLDLYLHTHQSVSASFVDTAPVPTPGTPYLQSGRLFPPAIEGHSGLNNGTLKQMNTILQELNVPRDPIPTKRNCDLYDGVRKDALTLLILQKILLRKEGELNAKREKLLDIQRAAAAVAAAKVEAEKKKKDDEKAEETKSDGKEEGGKAGKVVARTKAKRQRADSSASNQSNIAVAGGGGGAGKGKKGIDGPKKKYQKKPKIDPKSAAIAAFATATVIPPAANAASIPAPGEPTGTMPPPPALPSASNPTVAPTVTSTKEPAAAKPPSSMNAQPQPQLGNSVDTDVNDTSAPVIIPAKIPGKRGRKPKKKQDH</sequence>
<feature type="compositionally biased region" description="Polar residues" evidence="7">
    <location>
        <begin position="34"/>
        <end position="45"/>
    </location>
</feature>
<dbReference type="SMART" id="SM00717">
    <property type="entry name" value="SANT"/>
    <property type="match status" value="1"/>
</dbReference>
<evidence type="ECO:0000256" key="4">
    <source>
        <dbReference type="ARBA" id="ARBA00023163"/>
    </source>
</evidence>
<evidence type="ECO:0000256" key="2">
    <source>
        <dbReference type="ARBA" id="ARBA00022853"/>
    </source>
</evidence>
<evidence type="ECO:0000256" key="5">
    <source>
        <dbReference type="ARBA" id="ARBA00023242"/>
    </source>
</evidence>
<dbReference type="InterPro" id="IPR027109">
    <property type="entry name" value="Swc4/Dmap1"/>
</dbReference>
<keyword evidence="10" id="KW-1185">Reference proteome</keyword>
<feature type="region of interest" description="Disordered" evidence="7">
    <location>
        <begin position="606"/>
        <end position="696"/>
    </location>
</feature>
<dbReference type="GO" id="GO:0005694">
    <property type="term" value="C:chromosome"/>
    <property type="evidence" value="ECO:0007669"/>
    <property type="project" value="UniProtKB-ARBA"/>
</dbReference>
<feature type="region of interest" description="Disordered" evidence="7">
    <location>
        <begin position="507"/>
        <end position="588"/>
    </location>
</feature>
<dbReference type="EMBL" id="JALLAZ020001007">
    <property type="protein sequence ID" value="KAL3782630.1"/>
    <property type="molecule type" value="Genomic_DNA"/>
</dbReference>
<feature type="compositionally biased region" description="Polar residues" evidence="7">
    <location>
        <begin position="547"/>
        <end position="556"/>
    </location>
</feature>
<feature type="compositionally biased region" description="Low complexity" evidence="7">
    <location>
        <begin position="606"/>
        <end position="618"/>
    </location>
</feature>
<proteinExistence type="predicted"/>
<feature type="compositionally biased region" description="Low complexity" evidence="7">
    <location>
        <begin position="186"/>
        <end position="199"/>
    </location>
</feature>
<feature type="region of interest" description="Disordered" evidence="7">
    <location>
        <begin position="133"/>
        <end position="207"/>
    </location>
</feature>
<feature type="compositionally biased region" description="Gly residues" evidence="7">
    <location>
        <begin position="1"/>
        <end position="20"/>
    </location>
</feature>
<dbReference type="GO" id="GO:0006325">
    <property type="term" value="P:chromatin organization"/>
    <property type="evidence" value="ECO:0007669"/>
    <property type="project" value="UniProtKB-KW"/>
</dbReference>
<evidence type="ECO:0000313" key="9">
    <source>
        <dbReference type="EMBL" id="KAL3782630.1"/>
    </source>
</evidence>
<name>A0ABD3P2U9_9STRA</name>
<keyword evidence="3" id="KW-0805">Transcription regulation</keyword>
<feature type="compositionally biased region" description="Polar residues" evidence="7">
    <location>
        <begin position="651"/>
        <end position="673"/>
    </location>
</feature>
<dbReference type="PANTHER" id="PTHR12855">
    <property type="entry name" value="DNA METHYLTRANSFERASE 1-ASSOCIATED PROTEIN 1 FAMILY MEMBER"/>
    <property type="match status" value="1"/>
</dbReference>
<dbReference type="PANTHER" id="PTHR12855:SF10">
    <property type="entry name" value="DNA METHYLTRANSFERASE 1-ASSOCIATED PROTEIN 1"/>
    <property type="match status" value="1"/>
</dbReference>
<evidence type="ECO:0000256" key="6">
    <source>
        <dbReference type="SAM" id="Coils"/>
    </source>
</evidence>
<evidence type="ECO:0000256" key="1">
    <source>
        <dbReference type="ARBA" id="ARBA00004123"/>
    </source>
</evidence>
<organism evidence="9 10">
    <name type="scientific">Stephanodiscus triporus</name>
    <dbReference type="NCBI Taxonomy" id="2934178"/>
    <lineage>
        <taxon>Eukaryota</taxon>
        <taxon>Sar</taxon>
        <taxon>Stramenopiles</taxon>
        <taxon>Ochrophyta</taxon>
        <taxon>Bacillariophyta</taxon>
        <taxon>Coscinodiscophyceae</taxon>
        <taxon>Thalassiosirophycidae</taxon>
        <taxon>Stephanodiscales</taxon>
        <taxon>Stephanodiscaceae</taxon>
        <taxon>Stephanodiscus</taxon>
    </lineage>
</organism>
<feature type="coiled-coil region" evidence="6">
    <location>
        <begin position="268"/>
        <end position="295"/>
    </location>
</feature>
<feature type="compositionally biased region" description="Gly residues" evidence="7">
    <location>
        <begin position="312"/>
        <end position="332"/>
    </location>
</feature>
<feature type="compositionally biased region" description="Low complexity" evidence="7">
    <location>
        <begin position="301"/>
        <end position="311"/>
    </location>
</feature>
<comment type="subcellular location">
    <subcellularLocation>
        <location evidence="1">Nucleus</location>
    </subcellularLocation>
</comment>
<evidence type="ECO:0000256" key="3">
    <source>
        <dbReference type="ARBA" id="ARBA00023015"/>
    </source>
</evidence>
<dbReference type="InterPro" id="IPR001005">
    <property type="entry name" value="SANT/Myb"/>
</dbReference>
<protein>
    <recommendedName>
        <fullName evidence="8">Myb-like domain-containing protein</fullName>
    </recommendedName>
</protein>
<feature type="compositionally biased region" description="Low complexity" evidence="7">
    <location>
        <begin position="343"/>
        <end position="363"/>
    </location>
</feature>
<feature type="compositionally biased region" description="Basic residues" evidence="7">
    <location>
        <begin position="142"/>
        <end position="154"/>
    </location>
</feature>
<feature type="compositionally biased region" description="Low complexity" evidence="7">
    <location>
        <begin position="163"/>
        <end position="179"/>
    </location>
</feature>
<keyword evidence="5" id="KW-0539">Nucleus</keyword>
<keyword evidence="4" id="KW-0804">Transcription</keyword>
<dbReference type="Gene3D" id="1.10.10.60">
    <property type="entry name" value="Homeodomain-like"/>
    <property type="match status" value="1"/>
</dbReference>
<dbReference type="InterPro" id="IPR032563">
    <property type="entry name" value="DAMP1_SANT-like"/>
</dbReference>
<accession>A0ABD3P2U9</accession>
<dbReference type="GO" id="GO:0005634">
    <property type="term" value="C:nucleus"/>
    <property type="evidence" value="ECO:0007669"/>
    <property type="project" value="UniProtKB-SubCell"/>
</dbReference>
<reference evidence="9 10" key="1">
    <citation type="submission" date="2024-10" db="EMBL/GenBank/DDBJ databases">
        <title>Updated reference genomes for cyclostephanoid diatoms.</title>
        <authorList>
            <person name="Roberts W.R."/>
            <person name="Alverson A.J."/>
        </authorList>
    </citation>
    <scope>NUCLEOTIDE SEQUENCE [LARGE SCALE GENOMIC DNA]</scope>
    <source>
        <strain evidence="9 10">AJA276-08</strain>
    </source>
</reference>
<dbReference type="Pfam" id="PF16282">
    <property type="entry name" value="SANT_DAMP1_like"/>
    <property type="match status" value="1"/>
</dbReference>
<keyword evidence="6" id="KW-0175">Coiled coil</keyword>
<dbReference type="Proteomes" id="UP001530315">
    <property type="component" value="Unassembled WGS sequence"/>
</dbReference>
<evidence type="ECO:0000313" key="10">
    <source>
        <dbReference type="Proteomes" id="UP001530315"/>
    </source>
</evidence>
<feature type="compositionally biased region" description="Basic and acidic residues" evidence="7">
    <location>
        <begin position="507"/>
        <end position="531"/>
    </location>
</feature>
<feature type="domain" description="Myb-like" evidence="8">
    <location>
        <begin position="57"/>
        <end position="115"/>
    </location>
</feature>
<dbReference type="AlphaFoldDB" id="A0ABD3P2U9"/>
<feature type="compositionally biased region" description="Basic residues" evidence="7">
    <location>
        <begin position="683"/>
        <end position="696"/>
    </location>
</feature>
<feature type="region of interest" description="Disordered" evidence="7">
    <location>
        <begin position="296"/>
        <end position="384"/>
    </location>
</feature>
<keyword evidence="2" id="KW-0156">Chromatin regulator</keyword>
<feature type="compositionally biased region" description="Pro residues" evidence="7">
    <location>
        <begin position="364"/>
        <end position="382"/>
    </location>
</feature>
<feature type="region of interest" description="Disordered" evidence="7">
    <location>
        <begin position="1"/>
        <end position="45"/>
    </location>
</feature>
<comment type="caution">
    <text evidence="9">The sequence shown here is derived from an EMBL/GenBank/DDBJ whole genome shotgun (WGS) entry which is preliminary data.</text>
</comment>
<gene>
    <name evidence="9" type="ORF">ACHAW5_001774</name>
</gene>